<evidence type="ECO:0000313" key="4">
    <source>
        <dbReference type="Proteomes" id="UP000886847"/>
    </source>
</evidence>
<dbReference type="EMBL" id="DXEW01000029">
    <property type="protein sequence ID" value="HIX50765.1"/>
    <property type="molecule type" value="Genomic_DNA"/>
</dbReference>
<reference evidence="3" key="2">
    <citation type="submission" date="2021-04" db="EMBL/GenBank/DDBJ databases">
        <authorList>
            <person name="Gilroy R."/>
        </authorList>
    </citation>
    <scope>NUCLEOTIDE SEQUENCE</scope>
    <source>
        <strain evidence="3">2189</strain>
    </source>
</reference>
<dbReference type="AlphaFoldDB" id="A0A9D1W161"/>
<accession>A0A9D1W161</accession>
<dbReference type="Pfam" id="PF16403">
    <property type="entry name" value="Bact_surface_Ig-like"/>
    <property type="match status" value="1"/>
</dbReference>
<proteinExistence type="predicted"/>
<dbReference type="InterPro" id="IPR032179">
    <property type="entry name" value="Cry22Aa_Ig-like"/>
</dbReference>
<dbReference type="Gene3D" id="2.60.40.10">
    <property type="entry name" value="Immunoglobulins"/>
    <property type="match status" value="1"/>
</dbReference>
<dbReference type="PROSITE" id="PS51257">
    <property type="entry name" value="PROKAR_LIPOPROTEIN"/>
    <property type="match status" value="1"/>
</dbReference>
<evidence type="ECO:0000259" key="2">
    <source>
        <dbReference type="Pfam" id="PF16403"/>
    </source>
</evidence>
<sequence>MAKKKSIHPATALLAVLFLLIGCAAGVFASVQLTKGDEFRLNGDKEVRLAVGEVYAEEGATVISFGRDISDKVQVGGDALDTSAAGTYKLVYTVKDLRWGDYRLVRTVIVEEA</sequence>
<gene>
    <name evidence="3" type="ORF">H9851_05720</name>
</gene>
<evidence type="ECO:0000313" key="3">
    <source>
        <dbReference type="EMBL" id="HIX50765.1"/>
    </source>
</evidence>
<feature type="domain" description="Pesticidal crystal protein Cry22Aa Ig-like" evidence="2">
    <location>
        <begin position="40"/>
        <end position="110"/>
    </location>
</feature>
<feature type="chain" id="PRO_5039612824" evidence="1">
    <location>
        <begin position="30"/>
        <end position="113"/>
    </location>
</feature>
<keyword evidence="1" id="KW-0732">Signal</keyword>
<protein>
    <submittedName>
        <fullName evidence="3">DUF5011 domain-containing protein</fullName>
    </submittedName>
</protein>
<dbReference type="InterPro" id="IPR013783">
    <property type="entry name" value="Ig-like_fold"/>
</dbReference>
<comment type="caution">
    <text evidence="3">The sequence shown here is derived from an EMBL/GenBank/DDBJ whole genome shotgun (WGS) entry which is preliminary data.</text>
</comment>
<name>A0A9D1W161_9FIRM</name>
<organism evidence="3 4">
    <name type="scientific">Candidatus Borkfalkia faecavium</name>
    <dbReference type="NCBI Taxonomy" id="2838508"/>
    <lineage>
        <taxon>Bacteria</taxon>
        <taxon>Bacillati</taxon>
        <taxon>Bacillota</taxon>
        <taxon>Clostridia</taxon>
        <taxon>Christensenellales</taxon>
        <taxon>Christensenellaceae</taxon>
        <taxon>Candidatus Borkfalkia</taxon>
    </lineage>
</organism>
<evidence type="ECO:0000256" key="1">
    <source>
        <dbReference type="SAM" id="SignalP"/>
    </source>
</evidence>
<feature type="signal peptide" evidence="1">
    <location>
        <begin position="1"/>
        <end position="29"/>
    </location>
</feature>
<reference evidence="3" key="1">
    <citation type="journal article" date="2021" name="PeerJ">
        <title>Extensive microbial diversity within the chicken gut microbiome revealed by metagenomics and culture.</title>
        <authorList>
            <person name="Gilroy R."/>
            <person name="Ravi A."/>
            <person name="Getino M."/>
            <person name="Pursley I."/>
            <person name="Horton D.L."/>
            <person name="Alikhan N.F."/>
            <person name="Baker D."/>
            <person name="Gharbi K."/>
            <person name="Hall N."/>
            <person name="Watson M."/>
            <person name="Adriaenssens E.M."/>
            <person name="Foster-Nyarko E."/>
            <person name="Jarju S."/>
            <person name="Secka A."/>
            <person name="Antonio M."/>
            <person name="Oren A."/>
            <person name="Chaudhuri R.R."/>
            <person name="La Ragione R."/>
            <person name="Hildebrand F."/>
            <person name="Pallen M.J."/>
        </authorList>
    </citation>
    <scope>NUCLEOTIDE SEQUENCE</scope>
    <source>
        <strain evidence="3">2189</strain>
    </source>
</reference>
<dbReference type="Proteomes" id="UP000886847">
    <property type="component" value="Unassembled WGS sequence"/>
</dbReference>